<sequence>MKSFILIALFCTLVMYACSDKPEQKDSNTNSTADSPSVSKKIFIKGDPANYNDTLPNKRFKRSEIVSCSFKKEALFGTWTTSYENPACDFKIDEKEYFLCDYDGDGSRLYKIVKDTLFLDNPYLIFKGLILKATGDTLVIHWQENEEPEKLLRWKDNPDDQKSDTSESK</sequence>
<organism evidence="2 3">
    <name type="scientific">Niastella caeni</name>
    <dbReference type="NCBI Taxonomy" id="2569763"/>
    <lineage>
        <taxon>Bacteria</taxon>
        <taxon>Pseudomonadati</taxon>
        <taxon>Bacteroidota</taxon>
        <taxon>Chitinophagia</taxon>
        <taxon>Chitinophagales</taxon>
        <taxon>Chitinophagaceae</taxon>
        <taxon>Niastella</taxon>
    </lineage>
</organism>
<evidence type="ECO:0000313" key="2">
    <source>
        <dbReference type="EMBL" id="THU34874.1"/>
    </source>
</evidence>
<proteinExistence type="predicted"/>
<keyword evidence="3" id="KW-1185">Reference proteome</keyword>
<dbReference type="PROSITE" id="PS51257">
    <property type="entry name" value="PROKAR_LIPOPROTEIN"/>
    <property type="match status" value="1"/>
</dbReference>
<dbReference type="Proteomes" id="UP000306918">
    <property type="component" value="Unassembled WGS sequence"/>
</dbReference>
<accession>A0A4S8HM61</accession>
<evidence type="ECO:0008006" key="4">
    <source>
        <dbReference type="Google" id="ProtNLM"/>
    </source>
</evidence>
<name>A0A4S8HM61_9BACT</name>
<feature type="chain" id="PRO_5020893245" description="Lipocalin-like domain-containing protein" evidence="1">
    <location>
        <begin position="18"/>
        <end position="169"/>
    </location>
</feature>
<reference evidence="2 3" key="1">
    <citation type="submission" date="2019-04" db="EMBL/GenBank/DDBJ databases">
        <title>Niastella caeni sp. nov., isolated from activated sludge.</title>
        <authorList>
            <person name="Sheng M."/>
        </authorList>
    </citation>
    <scope>NUCLEOTIDE SEQUENCE [LARGE SCALE GENOMIC DNA]</scope>
    <source>
        <strain evidence="2 3">HX-2-15</strain>
    </source>
</reference>
<gene>
    <name evidence="2" type="ORF">FAM09_23050</name>
</gene>
<evidence type="ECO:0000256" key="1">
    <source>
        <dbReference type="SAM" id="SignalP"/>
    </source>
</evidence>
<dbReference type="RefSeq" id="WP_136579517.1">
    <property type="nucleotide sequence ID" value="NZ_STFF01000007.1"/>
</dbReference>
<dbReference type="EMBL" id="STFF01000007">
    <property type="protein sequence ID" value="THU34874.1"/>
    <property type="molecule type" value="Genomic_DNA"/>
</dbReference>
<comment type="caution">
    <text evidence="2">The sequence shown here is derived from an EMBL/GenBank/DDBJ whole genome shotgun (WGS) entry which is preliminary data.</text>
</comment>
<dbReference type="AlphaFoldDB" id="A0A4S8HM61"/>
<feature type="signal peptide" evidence="1">
    <location>
        <begin position="1"/>
        <end position="17"/>
    </location>
</feature>
<evidence type="ECO:0000313" key="3">
    <source>
        <dbReference type="Proteomes" id="UP000306918"/>
    </source>
</evidence>
<keyword evidence="1" id="KW-0732">Signal</keyword>
<dbReference type="OrthoDB" id="983080at2"/>
<protein>
    <recommendedName>
        <fullName evidence="4">Lipocalin-like domain-containing protein</fullName>
    </recommendedName>
</protein>